<dbReference type="InterPro" id="IPR000868">
    <property type="entry name" value="Isochorismatase-like_dom"/>
</dbReference>
<dbReference type="GO" id="GO:0016787">
    <property type="term" value="F:hydrolase activity"/>
    <property type="evidence" value="ECO:0007669"/>
    <property type="project" value="UniProtKB-KW"/>
</dbReference>
<organism evidence="3 4">
    <name type="scientific">Nocardioides oleivorans</name>
    <dbReference type="NCBI Taxonomy" id="273676"/>
    <lineage>
        <taxon>Bacteria</taxon>
        <taxon>Bacillati</taxon>
        <taxon>Actinomycetota</taxon>
        <taxon>Actinomycetes</taxon>
        <taxon>Propionibacteriales</taxon>
        <taxon>Nocardioidaceae</taxon>
        <taxon>Nocardioides</taxon>
    </lineage>
</organism>
<dbReference type="CDD" id="cd00431">
    <property type="entry name" value="cysteine_hydrolases"/>
    <property type="match status" value="1"/>
</dbReference>
<keyword evidence="4" id="KW-1185">Reference proteome</keyword>
<comment type="caution">
    <text evidence="3">The sequence shown here is derived from an EMBL/GenBank/DDBJ whole genome shotgun (WGS) entry which is preliminary data.</text>
</comment>
<dbReference type="SUPFAM" id="SSF52499">
    <property type="entry name" value="Isochorismatase-like hydrolases"/>
    <property type="match status" value="1"/>
</dbReference>
<evidence type="ECO:0000313" key="3">
    <source>
        <dbReference type="EMBL" id="RYB93032.1"/>
    </source>
</evidence>
<sequence length="219" mass="23269">MPDPVLHHQWSIAEREYARHEARRGRRHAFEHLDPRRTALVVVDLVPFFVRESAYVRGIVPRVNELASALRGAGGIVAWVAPGPAEPSATDREFFGDEVAALYASSGADGLDPSLSVAAGDLVVEKTGRSAWTPGSSELPQLLADLEVDTIVVTGTVTNVCVEHTARDASAAGLRVILVADACAATTDQAHNATLHTVYRSYGDVRPTAEVLGLIDAAG</sequence>
<proteinExistence type="predicted"/>
<dbReference type="Proteomes" id="UP000294071">
    <property type="component" value="Unassembled WGS sequence"/>
</dbReference>
<dbReference type="OrthoDB" id="3398739at2"/>
<evidence type="ECO:0000313" key="4">
    <source>
        <dbReference type="Proteomes" id="UP000294071"/>
    </source>
</evidence>
<dbReference type="PANTHER" id="PTHR43540">
    <property type="entry name" value="PEROXYUREIDOACRYLATE/UREIDOACRYLATE AMIDOHYDROLASE-RELATED"/>
    <property type="match status" value="1"/>
</dbReference>
<dbReference type="InterPro" id="IPR050272">
    <property type="entry name" value="Isochorismatase-like_hydrls"/>
</dbReference>
<dbReference type="AlphaFoldDB" id="A0A4V1RKP8"/>
<dbReference type="InterPro" id="IPR036380">
    <property type="entry name" value="Isochorismatase-like_sf"/>
</dbReference>
<accession>A0A4V1RKP8</accession>
<name>A0A4V1RKP8_9ACTN</name>
<feature type="domain" description="Isochorismatase-like" evidence="2">
    <location>
        <begin position="38"/>
        <end position="209"/>
    </location>
</feature>
<dbReference type="EMBL" id="SDWT01000001">
    <property type="protein sequence ID" value="RYB93032.1"/>
    <property type="molecule type" value="Genomic_DNA"/>
</dbReference>
<dbReference type="Gene3D" id="3.40.50.850">
    <property type="entry name" value="Isochorismatase-like"/>
    <property type="match status" value="1"/>
</dbReference>
<reference evidence="3 4" key="1">
    <citation type="submission" date="2019-01" db="EMBL/GenBank/DDBJ databases">
        <title>Novel species of Nocardioides.</title>
        <authorList>
            <person name="Liu Q."/>
            <person name="Xin Y.-H."/>
        </authorList>
    </citation>
    <scope>NUCLEOTIDE SEQUENCE [LARGE SCALE GENOMIC DNA]</scope>
    <source>
        <strain evidence="3 4">CGMCC 4.6882</strain>
    </source>
</reference>
<protein>
    <submittedName>
        <fullName evidence="3">Cysteine hydrolase</fullName>
    </submittedName>
</protein>
<evidence type="ECO:0000259" key="2">
    <source>
        <dbReference type="Pfam" id="PF00857"/>
    </source>
</evidence>
<keyword evidence="1 3" id="KW-0378">Hydrolase</keyword>
<dbReference type="RefSeq" id="WP_129397943.1">
    <property type="nucleotide sequence ID" value="NZ_SDWT01000001.1"/>
</dbReference>
<dbReference type="Pfam" id="PF00857">
    <property type="entry name" value="Isochorismatase"/>
    <property type="match status" value="1"/>
</dbReference>
<gene>
    <name evidence="3" type="ORF">EUA93_00880</name>
</gene>
<evidence type="ECO:0000256" key="1">
    <source>
        <dbReference type="ARBA" id="ARBA00022801"/>
    </source>
</evidence>
<dbReference type="PANTHER" id="PTHR43540:SF6">
    <property type="entry name" value="ISOCHORISMATASE-LIKE DOMAIN-CONTAINING PROTEIN"/>
    <property type="match status" value="1"/>
</dbReference>